<dbReference type="OrthoDB" id="283815at2759"/>
<dbReference type="PANTHER" id="PTHR13034">
    <property type="entry name" value="DYNACTIN P62 SUBUNIT"/>
    <property type="match status" value="1"/>
</dbReference>
<evidence type="ECO:0000313" key="15">
    <source>
        <dbReference type="Proteomes" id="UP000094336"/>
    </source>
</evidence>
<dbReference type="RefSeq" id="XP_018986862.1">
    <property type="nucleotide sequence ID" value="XM_019127893.1"/>
</dbReference>
<dbReference type="STRING" id="984486.A0A1E3QV91"/>
<dbReference type="GeneID" id="30145746"/>
<protein>
    <recommendedName>
        <fullName evidence="12">Dynactin subunit 4</fullName>
    </recommendedName>
</protein>
<keyword evidence="9" id="KW-0175">Coiled coil</keyword>
<keyword evidence="4" id="KW-0963">Cytoplasm</keyword>
<dbReference type="Proteomes" id="UP000094336">
    <property type="component" value="Unassembled WGS sequence"/>
</dbReference>
<dbReference type="Pfam" id="PF05502">
    <property type="entry name" value="Dynactin_p62"/>
    <property type="match status" value="2"/>
</dbReference>
<evidence type="ECO:0000256" key="5">
    <source>
        <dbReference type="ARBA" id="ARBA00022499"/>
    </source>
</evidence>
<name>A0A1E3QV91_9ASCO</name>
<dbReference type="InterPro" id="IPR008603">
    <property type="entry name" value="DCTN4"/>
</dbReference>
<dbReference type="GO" id="GO:0001725">
    <property type="term" value="C:stress fiber"/>
    <property type="evidence" value="ECO:0007669"/>
    <property type="project" value="UniProtKB-SubCell"/>
</dbReference>
<evidence type="ECO:0000256" key="3">
    <source>
        <dbReference type="ARBA" id="ARBA00004657"/>
    </source>
</evidence>
<evidence type="ECO:0000256" key="10">
    <source>
        <dbReference type="ARBA" id="ARBA00023212"/>
    </source>
</evidence>
<dbReference type="PANTHER" id="PTHR13034:SF2">
    <property type="entry name" value="DYNACTIN SUBUNIT 4"/>
    <property type="match status" value="1"/>
</dbReference>
<evidence type="ECO:0000313" key="14">
    <source>
        <dbReference type="EMBL" id="ODQ81534.1"/>
    </source>
</evidence>
<evidence type="ECO:0000256" key="12">
    <source>
        <dbReference type="ARBA" id="ARBA00034864"/>
    </source>
</evidence>
<comment type="subcellular location">
    <subcellularLocation>
        <location evidence="1">Cytoplasm</location>
        <location evidence="1">Cytoskeleton</location>
        <location evidence="1">Microtubule organizing center</location>
        <location evidence="1">Centrosome</location>
    </subcellularLocation>
    <subcellularLocation>
        <location evidence="2">Cytoplasm</location>
        <location evidence="2">Cytoskeleton</location>
        <location evidence="2">Stress fiber</location>
    </subcellularLocation>
    <subcellularLocation>
        <location evidence="3">Cytoplasm</location>
        <location evidence="3">Myofibril</location>
    </subcellularLocation>
</comment>
<comment type="similarity">
    <text evidence="11">Belongs to the dynactin subunit 4 family.</text>
</comment>
<keyword evidence="8" id="KW-0007">Acetylation</keyword>
<evidence type="ECO:0000256" key="11">
    <source>
        <dbReference type="ARBA" id="ARBA00034776"/>
    </source>
</evidence>
<comment type="subunit">
    <text evidence="13">Subunit of dynactin, a multiprotein complex part of a tripartite complex with dynein and a adapter, such as BICDL1, BICD2 or HOOK3. The dynactin complex is built around ACTR1A/ACTB filament and consists of an actin-related filament composed of a shoulder domain, a pointed end and a barbed end. Its length is defined by its flexible shoulder domain. The soulder is composed of 2 DCTN1 subunits, 4 DCTN2 and 2 DCTN3. The 4 DCNT2 (via N-terminus) bind the ACTR1A filament and act as molecular rulers to determine the length. The pointed end is important for binding dynein-dynactin cargo adapters. Consists of 4 subunits: ACTR10, DCNT4, DCTN5 and DCTN6. The barbed end is composed of a CAPZA1:CAPZB heterodimers, which binds ACTR1A/ACTB filament and dynactin and stabilizes dynactin. Interacts with ATP7B, but not ATP7A, in a copper-dependent manner. Interacts with ANK2; this interaction is required for localization at costameres. Interacts with N4BP2L1.</text>
</comment>
<organism evidence="14 15">
    <name type="scientific">Babjeviella inositovora NRRL Y-12698</name>
    <dbReference type="NCBI Taxonomy" id="984486"/>
    <lineage>
        <taxon>Eukaryota</taxon>
        <taxon>Fungi</taxon>
        <taxon>Dikarya</taxon>
        <taxon>Ascomycota</taxon>
        <taxon>Saccharomycotina</taxon>
        <taxon>Pichiomycetes</taxon>
        <taxon>Serinales incertae sedis</taxon>
        <taxon>Babjeviella</taxon>
    </lineage>
</organism>
<keyword evidence="15" id="KW-1185">Reference proteome</keyword>
<proteinExistence type="inferred from homology"/>
<evidence type="ECO:0000256" key="4">
    <source>
        <dbReference type="ARBA" id="ARBA00022490"/>
    </source>
</evidence>
<evidence type="ECO:0000256" key="1">
    <source>
        <dbReference type="ARBA" id="ARBA00004300"/>
    </source>
</evidence>
<keyword evidence="7" id="KW-0832">Ubl conjugation</keyword>
<keyword evidence="6" id="KW-0597">Phosphoprotein</keyword>
<accession>A0A1E3QV91</accession>
<dbReference type="AlphaFoldDB" id="A0A1E3QV91"/>
<evidence type="ECO:0000256" key="2">
    <source>
        <dbReference type="ARBA" id="ARBA00004529"/>
    </source>
</evidence>
<keyword evidence="10" id="KW-0206">Cytoskeleton</keyword>
<evidence type="ECO:0000256" key="8">
    <source>
        <dbReference type="ARBA" id="ARBA00022990"/>
    </source>
</evidence>
<sequence>MDSDTKVFCPCFEPRESRHRTTQEPPTTMLEPPTTLTDPNCSFNTKDVYFCTNCQSIKCNRCSEPEIESKYCPSCMSIARAGCNSCPRNCFTCPLCRTNLTVTPGGPRSYTFQCEGCEYSYVQKTESERLTVPLLRVVKASTLLNNASYTRFTELCNQLEREGLEGTDALSAVSQTGQKLLNRLPPDLQLKSLSVAETKQADASPVLFDEEADLSVAVQFEGIKNQITPTSQIHLPGMVPISTRLRTKKSILCKLCRKIIIKPDKEPTIIKFLKSSYFHDIFPTIKVALPANTHSQTTNFSMNDALSEETQNCTFLISFINNCKLLTDVTISTNQKHVFQIKSPPEMLFMEATIPVPHFKLGAKPEKLNKPELIVKTIPTHYLTKNTKLARVEAINRVGSKHDEGTEKGINWVSLNLKVKISSIIEEADSQLKATVVESLKGIRLPIFVTVVNDRCDFGCWCLINVGKLIEEGSHA</sequence>
<evidence type="ECO:0000256" key="13">
    <source>
        <dbReference type="ARBA" id="ARBA00093507"/>
    </source>
</evidence>
<reference evidence="15" key="1">
    <citation type="submission" date="2016-05" db="EMBL/GenBank/DDBJ databases">
        <title>Comparative genomics of biotechnologically important yeasts.</title>
        <authorList>
            <consortium name="DOE Joint Genome Institute"/>
            <person name="Riley R."/>
            <person name="Haridas S."/>
            <person name="Wolfe K.H."/>
            <person name="Lopes M.R."/>
            <person name="Hittinger C.T."/>
            <person name="Goker M."/>
            <person name="Salamov A."/>
            <person name="Wisecaver J."/>
            <person name="Long T.M."/>
            <person name="Aerts A.L."/>
            <person name="Barry K."/>
            <person name="Choi C."/>
            <person name="Clum A."/>
            <person name="Coughlan A.Y."/>
            <person name="Deshpande S."/>
            <person name="Douglass A.P."/>
            <person name="Hanson S.J."/>
            <person name="Klenk H.-P."/>
            <person name="Labutti K."/>
            <person name="Lapidus A."/>
            <person name="Lindquist E."/>
            <person name="Lipzen A."/>
            <person name="Meier-Kolthoff J.P."/>
            <person name="Ohm R.A."/>
            <person name="Otillar R.P."/>
            <person name="Pangilinan J."/>
            <person name="Peng Y."/>
            <person name="Rokas A."/>
            <person name="Rosa C.A."/>
            <person name="Scheuner C."/>
            <person name="Sibirny A.A."/>
            <person name="Slot J.C."/>
            <person name="Stielow J.B."/>
            <person name="Sun H."/>
            <person name="Kurtzman C.P."/>
            <person name="Blackwell M."/>
            <person name="Grigoriev I.V."/>
            <person name="Jeffries T.W."/>
        </authorList>
    </citation>
    <scope>NUCLEOTIDE SEQUENCE [LARGE SCALE GENOMIC DNA]</scope>
    <source>
        <strain evidence="15">NRRL Y-12698</strain>
    </source>
</reference>
<evidence type="ECO:0000256" key="6">
    <source>
        <dbReference type="ARBA" id="ARBA00022553"/>
    </source>
</evidence>
<evidence type="ECO:0000256" key="9">
    <source>
        <dbReference type="ARBA" id="ARBA00023054"/>
    </source>
</evidence>
<dbReference type="EMBL" id="KV454427">
    <property type="protein sequence ID" value="ODQ81534.1"/>
    <property type="molecule type" value="Genomic_DNA"/>
</dbReference>
<gene>
    <name evidence="14" type="ORF">BABINDRAFT_159811</name>
</gene>
<evidence type="ECO:0000256" key="7">
    <source>
        <dbReference type="ARBA" id="ARBA00022843"/>
    </source>
</evidence>
<dbReference type="GO" id="GO:0005869">
    <property type="term" value="C:dynactin complex"/>
    <property type="evidence" value="ECO:0007669"/>
    <property type="project" value="InterPro"/>
</dbReference>
<keyword evidence="5" id="KW-1017">Isopeptide bond</keyword>